<feature type="region of interest" description="Disordered" evidence="1">
    <location>
        <begin position="885"/>
        <end position="919"/>
    </location>
</feature>
<evidence type="ECO:0008006" key="4">
    <source>
        <dbReference type="Google" id="ProtNLM"/>
    </source>
</evidence>
<feature type="region of interest" description="Disordered" evidence="1">
    <location>
        <begin position="240"/>
        <end position="268"/>
    </location>
</feature>
<dbReference type="AlphaFoldDB" id="A0AAV4ZZM8"/>
<feature type="region of interest" description="Disordered" evidence="1">
    <location>
        <begin position="734"/>
        <end position="758"/>
    </location>
</feature>
<accession>A0AAV4ZZM8</accession>
<feature type="region of interest" description="Disordered" evidence="1">
    <location>
        <begin position="92"/>
        <end position="116"/>
    </location>
</feature>
<dbReference type="EMBL" id="BPWL01000002">
    <property type="protein sequence ID" value="GJJ07832.1"/>
    <property type="molecule type" value="Genomic_DNA"/>
</dbReference>
<feature type="region of interest" description="Disordered" evidence="1">
    <location>
        <begin position="774"/>
        <end position="797"/>
    </location>
</feature>
<protein>
    <recommendedName>
        <fullName evidence="4">Rgp1-domain-containing protein</fullName>
    </recommendedName>
</protein>
<feature type="compositionally biased region" description="Polar residues" evidence="1">
    <location>
        <begin position="180"/>
        <end position="193"/>
    </location>
</feature>
<dbReference type="PANTHER" id="PTHR12507">
    <property type="entry name" value="REDUCED GROWTH PHENOTYPE 1 RGP1, YEAST -RELATED"/>
    <property type="match status" value="1"/>
</dbReference>
<dbReference type="InterPro" id="IPR014848">
    <property type="entry name" value="Rgp1"/>
</dbReference>
<dbReference type="Proteomes" id="UP001050691">
    <property type="component" value="Unassembled WGS sequence"/>
</dbReference>
<comment type="caution">
    <text evidence="2">The sequence shown here is derived from an EMBL/GenBank/DDBJ whole genome shotgun (WGS) entry which is preliminary data.</text>
</comment>
<organism evidence="2 3">
    <name type="scientific">Clathrus columnatus</name>
    <dbReference type="NCBI Taxonomy" id="1419009"/>
    <lineage>
        <taxon>Eukaryota</taxon>
        <taxon>Fungi</taxon>
        <taxon>Dikarya</taxon>
        <taxon>Basidiomycota</taxon>
        <taxon>Agaricomycotina</taxon>
        <taxon>Agaricomycetes</taxon>
        <taxon>Phallomycetidae</taxon>
        <taxon>Phallales</taxon>
        <taxon>Clathraceae</taxon>
        <taxon>Clathrus</taxon>
    </lineage>
</organism>
<feature type="compositionally biased region" description="Basic and acidic residues" evidence="1">
    <location>
        <begin position="896"/>
        <end position="910"/>
    </location>
</feature>
<proteinExistence type="predicted"/>
<name>A0AAV4ZZM8_9AGAM</name>
<sequence>MYTRPNSFHHTQTDPQTGIRITIEPSQSAYFAGEPFSCTITFANVRAGEPTKPRPIGGNVRAVSSTDVQTGEYSLPLASTTTPVTATTTTIQKHKRSSHSVSSVPLARPPTSPGTPKTAIPYYGQLGIGLGANSALNGEDVGPKRKGLVGGREENGKERKRIGRSMSVSVDSGGDEVPYTPSSLSPNRETTLPASHPHARKQSLVGTGGLSPDAISNNYPSTLSTIHELTGSPTYNHPYSAPSTPSGTRFTKTASLAPQHPPSSHNAAQSQSAYATMFSPLSTELLLYAYAQFSGTFSIDSVAVHNAPELYALRDKLRKGRIGGGSLDLVLGPGAGATGIGTRGHKRGSSWFGFGLFAGGGGGADSGGSGINTGFSRAADEELPTFETQPSLLAIDLRLAPGESKSYTYTIDLPTVLPPTFKGRSMRFSYQFTVGTCRATSGLLTNSGGGGGNVQASRVMRVPIRVYNNVSVNSLPRPYDLLWPILQRREKAVVGVTEETKKGKGAIYGGKTLGGEAFYPSQSTTLNTSVNQDIQSLRSYARKLLANDPTTLDEEIECGDGRKVPDANTDGENSGLGISGGTGELTGCREAVEIVTRNTRKGTFCLVIRVAFLLSLFPVSYDITKENSKVAELTFVKSSYRLGESVHVVVEFNNDTCISKVLKVNTISLAPASFDPSLSVEVSSSLESHEHPPWLSSSTSQAIRRIHTDYQSSGTVNSRRVAFSLDIPSDGSPGFGVFARGGSENDGHPVEPTTNGGHEWKVRLTLLVAVSGSGNPNVNGSSSTSLSSTMASSSLKGKNKRIEIRNIVRDDSSDNEVDPFGSKTNEWGKSWKTVAPMERIVPTKHTTIPSRTDAAPTGLGFTSTASKGLSAWVGILNAIAAGTYHDADEESEDDVSEGKDGGRKSDHPRDEDAEEEEEWVQMNAETVECLIPLLVYPGNTAYRPVEVIFEV</sequence>
<keyword evidence="3" id="KW-1185">Reference proteome</keyword>
<dbReference type="Pfam" id="PF08737">
    <property type="entry name" value="Rgp1"/>
    <property type="match status" value="1"/>
</dbReference>
<evidence type="ECO:0000313" key="3">
    <source>
        <dbReference type="Proteomes" id="UP001050691"/>
    </source>
</evidence>
<reference evidence="2" key="1">
    <citation type="submission" date="2021-10" db="EMBL/GenBank/DDBJ databases">
        <title>De novo Genome Assembly of Clathrus columnatus (Basidiomycota, Fungi) Using Illumina and Nanopore Sequence Data.</title>
        <authorList>
            <person name="Ogiso-Tanaka E."/>
            <person name="Itagaki H."/>
            <person name="Hosoya T."/>
            <person name="Hosaka K."/>
        </authorList>
    </citation>
    <scope>NUCLEOTIDE SEQUENCE</scope>
    <source>
        <strain evidence="2">MO-923</strain>
    </source>
</reference>
<gene>
    <name evidence="2" type="ORF">Clacol_002037</name>
</gene>
<evidence type="ECO:0000256" key="1">
    <source>
        <dbReference type="SAM" id="MobiDB-lite"/>
    </source>
</evidence>
<feature type="region of interest" description="Disordered" evidence="1">
    <location>
        <begin position="558"/>
        <end position="578"/>
    </location>
</feature>
<feature type="region of interest" description="Disordered" evidence="1">
    <location>
        <begin position="139"/>
        <end position="204"/>
    </location>
</feature>
<evidence type="ECO:0000313" key="2">
    <source>
        <dbReference type="EMBL" id="GJJ07832.1"/>
    </source>
</evidence>
<feature type="compositionally biased region" description="Low complexity" evidence="1">
    <location>
        <begin position="774"/>
        <end position="795"/>
    </location>
</feature>